<dbReference type="FunFam" id="1.10.246.130:FF:000005">
    <property type="entry name" value="Gamma-glutamyltranspeptidase 1, putative"/>
    <property type="match status" value="1"/>
</dbReference>
<dbReference type="PANTHER" id="PTHR11686">
    <property type="entry name" value="GAMMA GLUTAMYL TRANSPEPTIDASE"/>
    <property type="match status" value="1"/>
</dbReference>
<keyword evidence="2" id="KW-0808">Transferase</keyword>
<evidence type="ECO:0000256" key="2">
    <source>
        <dbReference type="ARBA" id="ARBA00022679"/>
    </source>
</evidence>
<evidence type="ECO:0000313" key="9">
    <source>
        <dbReference type="Proteomes" id="UP001328107"/>
    </source>
</evidence>
<feature type="non-terminal residue" evidence="8">
    <location>
        <position position="1"/>
    </location>
</feature>
<dbReference type="Gene3D" id="1.10.246.130">
    <property type="match status" value="1"/>
</dbReference>
<dbReference type="PANTHER" id="PTHR11686:SF46">
    <property type="entry name" value="GAMMA-GLUTAMYLTRANSPEPTIDASE 1"/>
    <property type="match status" value="1"/>
</dbReference>
<keyword evidence="6" id="KW-0800">Toxin</keyword>
<dbReference type="GO" id="GO:0006751">
    <property type="term" value="P:glutathione catabolic process"/>
    <property type="evidence" value="ECO:0007669"/>
    <property type="project" value="InterPro"/>
</dbReference>
<evidence type="ECO:0008006" key="10">
    <source>
        <dbReference type="Google" id="ProtNLM"/>
    </source>
</evidence>
<keyword evidence="5" id="KW-0012">Acyltransferase</keyword>
<feature type="binding site" evidence="7">
    <location>
        <position position="468"/>
    </location>
    <ligand>
        <name>L-glutamate</name>
        <dbReference type="ChEBI" id="CHEBI:29985"/>
    </ligand>
</feature>
<sequence length="568" mass="62014">RNPFISKFKSGLDWPLPSASMYTSFRRASIATEHDLCSEIGRDVMVIGGNAIDASIASLLCTGVVNPQSSGLGGGFIMTIFNKSTGRCVSIDARETAPSSATGDMYSANPSDSSHGYSSIGVPGELHGLYTAFTRFGSGKVPWKRLVDPSASLAARGFPVSKDLVMALKYREKSMNLNEDMVELFTNPETGMQYEEGDIMKRHKLANTLKLIAESTDPIGLFYRHGMAQSIAAEFERNGEYITEQDLENYETHVEENPLVVSDLSGGLSMCGPPPPSSFVIVQAIVRTMARFYNGTEMSMDDPLVYHRMIEAMKFAFAQRSKLGDVKVEEAARDVVADMITPDLISSLVGKIKDHALSMEDYTDTPMSISEDHGANQISAIDKEGNAVSCSEQVNHFFGSAALSPTLGIFWNDQMDAFSKPSDDSELGFPPSKANFIAPGKRPMSSLSPTIVYSKEGEVKMVAGASGGSLIISSVAQSIINSLLLNMTAKEAVDAPRFHHQFLPFTCYYEDSLPAEIVDALRKRYHQNMTTTERLPGVVQALKVGEDRYIHGNSDWRHSSINTYPSGF</sequence>
<dbReference type="PRINTS" id="PR01210">
    <property type="entry name" value="GGTRANSPTASE"/>
</dbReference>
<evidence type="ECO:0000256" key="7">
    <source>
        <dbReference type="PIRSR" id="PIRSR600101-2"/>
    </source>
</evidence>
<dbReference type="GO" id="GO:0016746">
    <property type="term" value="F:acyltransferase activity"/>
    <property type="evidence" value="ECO:0007669"/>
    <property type="project" value="UniProtKB-KW"/>
</dbReference>
<dbReference type="InterPro" id="IPR000101">
    <property type="entry name" value="GGT_peptidase"/>
</dbReference>
<evidence type="ECO:0000256" key="5">
    <source>
        <dbReference type="ARBA" id="ARBA00023315"/>
    </source>
</evidence>
<keyword evidence="9" id="KW-1185">Reference proteome</keyword>
<keyword evidence="6" id="KW-1199">Hemostasis impairing toxin</keyword>
<comment type="caution">
    <text evidence="8">The sequence shown here is derived from an EMBL/GenBank/DDBJ whole genome shotgun (WGS) entry which is preliminary data.</text>
</comment>
<dbReference type="Pfam" id="PF01019">
    <property type="entry name" value="G_glu_transpept"/>
    <property type="match status" value="1"/>
</dbReference>
<dbReference type="Proteomes" id="UP001328107">
    <property type="component" value="Unassembled WGS sequence"/>
</dbReference>
<evidence type="ECO:0000256" key="4">
    <source>
        <dbReference type="ARBA" id="ARBA00023180"/>
    </source>
</evidence>
<evidence type="ECO:0000256" key="3">
    <source>
        <dbReference type="ARBA" id="ARBA00022801"/>
    </source>
</evidence>
<dbReference type="GO" id="GO:0036374">
    <property type="term" value="F:glutathione hydrolase activity"/>
    <property type="evidence" value="ECO:0007669"/>
    <property type="project" value="InterPro"/>
</dbReference>
<dbReference type="FunFam" id="3.60.20.40:FF:000001">
    <property type="entry name" value="Gamma-glutamyltranspeptidase 1"/>
    <property type="match status" value="1"/>
</dbReference>
<keyword evidence="3" id="KW-0378">Hydrolase</keyword>
<gene>
    <name evidence="8" type="ORF">PMAYCL1PPCAC_17468</name>
</gene>
<organism evidence="8 9">
    <name type="scientific">Pristionchus mayeri</name>
    <dbReference type="NCBI Taxonomy" id="1317129"/>
    <lineage>
        <taxon>Eukaryota</taxon>
        <taxon>Metazoa</taxon>
        <taxon>Ecdysozoa</taxon>
        <taxon>Nematoda</taxon>
        <taxon>Chromadorea</taxon>
        <taxon>Rhabditida</taxon>
        <taxon>Rhabditina</taxon>
        <taxon>Diplogasteromorpha</taxon>
        <taxon>Diplogasteroidea</taxon>
        <taxon>Neodiplogasteridae</taxon>
        <taxon>Pristionchus</taxon>
    </lineage>
</organism>
<keyword evidence="4" id="KW-0325">Glycoprotein</keyword>
<name>A0AAN5CMS9_9BILA</name>
<dbReference type="InterPro" id="IPR043137">
    <property type="entry name" value="GGT_ssub_C"/>
</dbReference>
<accession>A0AAN5CMS9</accession>
<dbReference type="NCBIfam" id="TIGR00066">
    <property type="entry name" value="g_glut_trans"/>
    <property type="match status" value="1"/>
</dbReference>
<dbReference type="GO" id="GO:0005886">
    <property type="term" value="C:plasma membrane"/>
    <property type="evidence" value="ECO:0007669"/>
    <property type="project" value="TreeGrafter"/>
</dbReference>
<dbReference type="AlphaFoldDB" id="A0AAN5CMS9"/>
<feature type="binding site" evidence="7">
    <location>
        <begin position="445"/>
        <end position="446"/>
    </location>
    <ligand>
        <name>L-glutamate</name>
        <dbReference type="ChEBI" id="CHEBI:29985"/>
    </ligand>
</feature>
<evidence type="ECO:0000256" key="6">
    <source>
        <dbReference type="ARBA" id="ARBA00084097"/>
    </source>
</evidence>
<keyword evidence="6" id="KW-1202">Platelet aggregation activating toxin</keyword>
<dbReference type="EMBL" id="BTRK01000004">
    <property type="protein sequence ID" value="GMR47273.1"/>
    <property type="molecule type" value="Genomic_DNA"/>
</dbReference>
<dbReference type="Gene3D" id="3.60.20.40">
    <property type="match status" value="1"/>
</dbReference>
<dbReference type="SUPFAM" id="SSF56235">
    <property type="entry name" value="N-terminal nucleophile aminohydrolases (Ntn hydrolases)"/>
    <property type="match status" value="1"/>
</dbReference>
<reference evidence="9" key="1">
    <citation type="submission" date="2022-10" db="EMBL/GenBank/DDBJ databases">
        <title>Genome assembly of Pristionchus species.</title>
        <authorList>
            <person name="Yoshida K."/>
            <person name="Sommer R.J."/>
        </authorList>
    </citation>
    <scope>NUCLEOTIDE SEQUENCE [LARGE SCALE GENOMIC DNA]</scope>
    <source>
        <strain evidence="9">RS5460</strain>
    </source>
</reference>
<proteinExistence type="predicted"/>
<evidence type="ECO:0000256" key="1">
    <source>
        <dbReference type="ARBA" id="ARBA00022670"/>
    </source>
</evidence>
<protein>
    <recommendedName>
        <fullName evidence="10">Gamma-glutamyltranspeptidase</fullName>
    </recommendedName>
</protein>
<dbReference type="InterPro" id="IPR043138">
    <property type="entry name" value="GGT_lsub"/>
</dbReference>
<evidence type="ECO:0000313" key="8">
    <source>
        <dbReference type="EMBL" id="GMR47273.1"/>
    </source>
</evidence>
<dbReference type="InterPro" id="IPR029055">
    <property type="entry name" value="Ntn_hydrolases_N"/>
</dbReference>
<dbReference type="GO" id="GO:0006508">
    <property type="term" value="P:proteolysis"/>
    <property type="evidence" value="ECO:0007669"/>
    <property type="project" value="UniProtKB-KW"/>
</dbReference>
<feature type="binding site" evidence="7">
    <location>
        <position position="94"/>
    </location>
    <ligand>
        <name>L-glutamate</name>
        <dbReference type="ChEBI" id="CHEBI:29985"/>
    </ligand>
</feature>
<keyword evidence="1" id="KW-0645">Protease</keyword>